<comment type="similarity">
    <text evidence="2 7">Belongs to the aspartate/ornithine carbamoyltransferase superfamily. ATCase family.</text>
</comment>
<evidence type="ECO:0000256" key="7">
    <source>
        <dbReference type="HAMAP-Rule" id="MF_00001"/>
    </source>
</evidence>
<proteinExistence type="inferred from homology"/>
<feature type="domain" description="Aspartate/ornithine carbamoyltransferase carbamoyl-P binding" evidence="9">
    <location>
        <begin position="3"/>
        <end position="145"/>
    </location>
</feature>
<dbReference type="PRINTS" id="PR00101">
    <property type="entry name" value="ATCASE"/>
</dbReference>
<gene>
    <name evidence="7" type="primary">pyrB</name>
    <name evidence="10" type="ORF">DBT54_06215</name>
</gene>
<dbReference type="GO" id="GO:0006207">
    <property type="term" value="P:'de novo' pyrimidine nucleobase biosynthetic process"/>
    <property type="evidence" value="ECO:0007669"/>
    <property type="project" value="InterPro"/>
</dbReference>
<dbReference type="InterPro" id="IPR006132">
    <property type="entry name" value="Asp/Orn_carbamoyltranf_P-bd"/>
</dbReference>
<accession>A0A329NW60</accession>
<feature type="binding site" evidence="7">
    <location>
        <position position="99"/>
    </location>
    <ligand>
        <name>carbamoyl phosphate</name>
        <dbReference type="ChEBI" id="CHEBI:58228"/>
    </ligand>
</feature>
<evidence type="ECO:0000256" key="4">
    <source>
        <dbReference type="ARBA" id="ARBA00022975"/>
    </source>
</evidence>
<comment type="pathway">
    <text evidence="1 7">Pyrimidine metabolism; UMP biosynthesis via de novo pathway; (S)-dihydroorotate from bicarbonate: step 2/3.</text>
</comment>
<evidence type="ECO:0000256" key="5">
    <source>
        <dbReference type="ARBA" id="ARBA00043884"/>
    </source>
</evidence>
<evidence type="ECO:0000313" key="10">
    <source>
        <dbReference type="EMBL" id="RAV78878.1"/>
    </source>
</evidence>
<organism evidence="10 11">
    <name type="scientific">Aerococcus urinae</name>
    <dbReference type="NCBI Taxonomy" id="1376"/>
    <lineage>
        <taxon>Bacteria</taxon>
        <taxon>Bacillati</taxon>
        <taxon>Bacillota</taxon>
        <taxon>Bacilli</taxon>
        <taxon>Lactobacillales</taxon>
        <taxon>Aerococcaceae</taxon>
        <taxon>Aerococcus</taxon>
    </lineage>
</organism>
<feature type="binding site" evidence="7">
    <location>
        <position position="262"/>
    </location>
    <ligand>
        <name>carbamoyl phosphate</name>
        <dbReference type="ChEBI" id="CHEBI:58228"/>
    </ligand>
</feature>
<dbReference type="EC" id="2.1.3.2" evidence="7"/>
<evidence type="ECO:0000256" key="6">
    <source>
        <dbReference type="ARBA" id="ARBA00048859"/>
    </source>
</evidence>
<dbReference type="Proteomes" id="UP000251923">
    <property type="component" value="Unassembled WGS sequence"/>
</dbReference>
<feature type="binding site" evidence="7">
    <location>
        <position position="49"/>
    </location>
    <ligand>
        <name>carbamoyl phosphate</name>
        <dbReference type="ChEBI" id="CHEBI:58228"/>
    </ligand>
</feature>
<dbReference type="PROSITE" id="PS00097">
    <property type="entry name" value="CARBAMOYLTRANSFERASE"/>
    <property type="match status" value="1"/>
</dbReference>
<dbReference type="PANTHER" id="PTHR45753">
    <property type="entry name" value="ORNITHINE CARBAMOYLTRANSFERASE, MITOCHONDRIAL"/>
    <property type="match status" value="1"/>
</dbReference>
<dbReference type="UniPathway" id="UPA00070">
    <property type="reaction ID" value="UER00116"/>
</dbReference>
<evidence type="ECO:0000256" key="2">
    <source>
        <dbReference type="ARBA" id="ARBA00008896"/>
    </source>
</evidence>
<keyword evidence="3 7" id="KW-0808">Transferase</keyword>
<comment type="function">
    <text evidence="5 7">Catalyzes the condensation of carbamoyl phosphate and aspartate to form carbamoyl aspartate and inorganic phosphate, the committed step in the de novo pyrimidine nucleotide biosynthesis pathway.</text>
</comment>
<feature type="binding site" evidence="7">
    <location>
        <position position="77"/>
    </location>
    <ligand>
        <name>L-aspartate</name>
        <dbReference type="ChEBI" id="CHEBI:29991"/>
    </ligand>
</feature>
<feature type="binding site" evidence="7">
    <location>
        <position position="132"/>
    </location>
    <ligand>
        <name>carbamoyl phosphate</name>
        <dbReference type="ChEBI" id="CHEBI:58228"/>
    </ligand>
</feature>
<feature type="binding site" evidence="7">
    <location>
        <position position="135"/>
    </location>
    <ligand>
        <name>carbamoyl phosphate</name>
        <dbReference type="ChEBI" id="CHEBI:58228"/>
    </ligand>
</feature>
<dbReference type="InterPro" id="IPR036901">
    <property type="entry name" value="Asp/Orn_carbamoylTrfase_sf"/>
</dbReference>
<dbReference type="SUPFAM" id="SSF53671">
    <property type="entry name" value="Aspartate/ornithine carbamoyltransferase"/>
    <property type="match status" value="1"/>
</dbReference>
<feature type="domain" description="Aspartate/ornithine carbamoyltransferase Asp/Orn-binding" evidence="8">
    <location>
        <begin position="151"/>
        <end position="298"/>
    </location>
</feature>
<dbReference type="GO" id="GO:0005829">
    <property type="term" value="C:cytosol"/>
    <property type="evidence" value="ECO:0007669"/>
    <property type="project" value="TreeGrafter"/>
</dbReference>
<feature type="binding site" evidence="7">
    <location>
        <position position="217"/>
    </location>
    <ligand>
        <name>L-aspartate</name>
        <dbReference type="ChEBI" id="CHEBI:29991"/>
    </ligand>
</feature>
<dbReference type="PANTHER" id="PTHR45753:SF6">
    <property type="entry name" value="ASPARTATE CARBAMOYLTRANSFERASE"/>
    <property type="match status" value="1"/>
</dbReference>
<dbReference type="NCBIfam" id="TIGR00670">
    <property type="entry name" value="asp_carb_tr"/>
    <property type="match status" value="1"/>
</dbReference>
<dbReference type="Gene3D" id="3.40.50.1370">
    <property type="entry name" value="Aspartate/ornithine carbamoyltransferase"/>
    <property type="match status" value="2"/>
</dbReference>
<dbReference type="FunFam" id="3.40.50.1370:FF:000011">
    <property type="entry name" value="Aspartate carbamoyltransferase"/>
    <property type="match status" value="1"/>
</dbReference>
<dbReference type="InterPro" id="IPR006131">
    <property type="entry name" value="Asp_carbamoyltransf_Asp/Orn-bd"/>
</dbReference>
<dbReference type="GO" id="GO:0016597">
    <property type="term" value="F:amino acid binding"/>
    <property type="evidence" value="ECO:0007669"/>
    <property type="project" value="InterPro"/>
</dbReference>
<protein>
    <recommendedName>
        <fullName evidence="7">Aspartate carbamoyltransferase</fullName>
        <ecNumber evidence="7">2.1.3.2</ecNumber>
    </recommendedName>
    <alternativeName>
        <fullName evidence="7">Aspartate transcarbamylase</fullName>
        <shortName evidence="7">ATCase</shortName>
    </alternativeName>
</protein>
<feature type="binding site" evidence="7">
    <location>
        <position position="261"/>
    </location>
    <ligand>
        <name>carbamoyl phosphate</name>
        <dbReference type="ChEBI" id="CHEBI:58228"/>
    </ligand>
</feature>
<evidence type="ECO:0000313" key="11">
    <source>
        <dbReference type="Proteomes" id="UP000251923"/>
    </source>
</evidence>
<dbReference type="NCBIfam" id="NF002032">
    <property type="entry name" value="PRK00856.1"/>
    <property type="match status" value="1"/>
</dbReference>
<keyword evidence="4 7" id="KW-0665">Pyrimidine biosynthesis</keyword>
<evidence type="ECO:0000259" key="8">
    <source>
        <dbReference type="Pfam" id="PF00185"/>
    </source>
</evidence>
<reference evidence="10 11" key="1">
    <citation type="submission" date="2018-04" db="EMBL/GenBank/DDBJ databases">
        <title>Aerococcus urinae genomes.</title>
        <authorList>
            <person name="Hilt E."/>
            <person name="Gilbert N.M."/>
            <person name="Thomas-White K."/>
            <person name="Putonti C."/>
            <person name="Lewis A.L."/>
            <person name="Visck K.L."/>
            <person name="Wolfe A.J."/>
        </authorList>
    </citation>
    <scope>NUCLEOTIDE SEQUENCE [LARGE SCALE GENOMIC DNA]</scope>
    <source>
        <strain evidence="10 11">UMB7480</strain>
    </source>
</reference>
<dbReference type="Pfam" id="PF00185">
    <property type="entry name" value="OTCace"/>
    <property type="match status" value="1"/>
</dbReference>
<evidence type="ECO:0000259" key="9">
    <source>
        <dbReference type="Pfam" id="PF02729"/>
    </source>
</evidence>
<dbReference type="InterPro" id="IPR002082">
    <property type="entry name" value="Asp_carbamoyltransf"/>
</dbReference>
<dbReference type="InterPro" id="IPR006130">
    <property type="entry name" value="Asp/Orn_carbamoylTrfase"/>
</dbReference>
<dbReference type="HAMAP" id="MF_00001">
    <property type="entry name" value="Asp_carb_tr"/>
    <property type="match status" value="1"/>
</dbReference>
<evidence type="ECO:0000256" key="3">
    <source>
        <dbReference type="ARBA" id="ARBA00022679"/>
    </source>
</evidence>
<dbReference type="GO" id="GO:0044205">
    <property type="term" value="P:'de novo' UMP biosynthetic process"/>
    <property type="evidence" value="ECO:0007669"/>
    <property type="project" value="UniProtKB-UniRule"/>
</dbReference>
<dbReference type="EMBL" id="QMHM01000010">
    <property type="protein sequence ID" value="RAV78878.1"/>
    <property type="molecule type" value="Genomic_DNA"/>
</dbReference>
<comment type="subunit">
    <text evidence="7">Heterododecamer (2C3:3R2) of six catalytic PyrB chains organized as two trimers (C3), and six regulatory PyrI chains organized as three dimers (R2).</text>
</comment>
<sequence>MEHLTSVQDLSNEEVMELIRQGEAFKNSPVAVHPQSITMSNLFYENSTRTHMSFEQAERRLGYQVLPFEVSQSSVNKGESLYDTVITLEAIGDNALVIRHSQNEYYLDLLKELNKHHHKIHLINGGDGSGQHPSQCLLDMMTIYEEFKHFDGLKVAIIGDIKNSRVARSNAQLLNQLGSQVFFSGPKAWYDPQMDQYGSYQDIDQLIDQMDVVMLLRVQHERHSDDPLEKSFDPKLYHEKYGINLDRYQKLQDHAILMHPGPINRDVELASELVESEKSRFVQQMENGVYMRMAILKSVIEGEK</sequence>
<comment type="caution">
    <text evidence="10">The sequence shown here is derived from an EMBL/GenBank/DDBJ whole genome shotgun (WGS) entry which is preliminary data.</text>
</comment>
<feature type="binding site" evidence="7">
    <location>
        <position position="50"/>
    </location>
    <ligand>
        <name>carbamoyl phosphate</name>
        <dbReference type="ChEBI" id="CHEBI:58228"/>
    </ligand>
</feature>
<dbReference type="GO" id="GO:0006520">
    <property type="term" value="P:amino acid metabolic process"/>
    <property type="evidence" value="ECO:0007669"/>
    <property type="project" value="InterPro"/>
</dbReference>
<dbReference type="PRINTS" id="PR00100">
    <property type="entry name" value="AOTCASE"/>
</dbReference>
<dbReference type="GO" id="GO:0004070">
    <property type="term" value="F:aspartate carbamoyltransferase activity"/>
    <property type="evidence" value="ECO:0007669"/>
    <property type="project" value="UniProtKB-UniRule"/>
</dbReference>
<name>A0A329NW60_9LACT</name>
<dbReference type="Pfam" id="PF02729">
    <property type="entry name" value="OTCace_N"/>
    <property type="match status" value="1"/>
</dbReference>
<evidence type="ECO:0000256" key="1">
    <source>
        <dbReference type="ARBA" id="ARBA00004852"/>
    </source>
</evidence>
<dbReference type="AlphaFoldDB" id="A0A329NW60"/>
<comment type="catalytic activity">
    <reaction evidence="6 7">
        <text>carbamoyl phosphate + L-aspartate = N-carbamoyl-L-aspartate + phosphate + H(+)</text>
        <dbReference type="Rhea" id="RHEA:20013"/>
        <dbReference type="ChEBI" id="CHEBI:15378"/>
        <dbReference type="ChEBI" id="CHEBI:29991"/>
        <dbReference type="ChEBI" id="CHEBI:32814"/>
        <dbReference type="ChEBI" id="CHEBI:43474"/>
        <dbReference type="ChEBI" id="CHEBI:58228"/>
        <dbReference type="EC" id="2.1.3.2"/>
    </reaction>
</comment>
<feature type="binding site" evidence="7">
    <location>
        <position position="165"/>
    </location>
    <ligand>
        <name>L-aspartate</name>
        <dbReference type="ChEBI" id="CHEBI:29991"/>
    </ligand>
</feature>